<reference evidence="2 3" key="1">
    <citation type="submission" date="2015-01" db="EMBL/GenBank/DDBJ databases">
        <title>Draft genome of Vibrio mytili type strain CAIM 528.</title>
        <authorList>
            <person name="Gonzalez-Castillo A."/>
            <person name="Gomez-Gil B."/>
            <person name="Enciso-Ibarra J."/>
        </authorList>
    </citation>
    <scope>NUCLEOTIDE SEQUENCE [LARGE SCALE GENOMIC DNA]</scope>
    <source>
        <strain evidence="2 3">CAIM 528</strain>
    </source>
</reference>
<proteinExistence type="predicted"/>
<feature type="chain" id="PRO_5002163874" description="Lipoprotein" evidence="1">
    <location>
        <begin position="18"/>
        <end position="740"/>
    </location>
</feature>
<dbReference type="AlphaFoldDB" id="A0A0C3ED21"/>
<gene>
    <name evidence="2" type="ORF">SU60_00605</name>
</gene>
<dbReference type="STRING" id="50718.SU60_00605"/>
<dbReference type="EMBL" id="JXOK01000004">
    <property type="protein sequence ID" value="KIN12343.1"/>
    <property type="molecule type" value="Genomic_DNA"/>
</dbReference>
<protein>
    <recommendedName>
        <fullName evidence="4">Lipoprotein</fullName>
    </recommendedName>
</protein>
<keyword evidence="3" id="KW-1185">Reference proteome</keyword>
<sequence length="740" mass="78912">MKKSVLAVAIMATGLLAGCGGDSSGSSSSTNESAQSSVSGIVNKGIVENGLVTVCLATAANVAGKSCPDDELIATAVTDDTGAYSVSDLPQNKALLFVLQNNPELQTRMKCDYAGCATGDVAFGDWFNVADDFKLISLVAPTSSSLTSHMTNLTDAAAKRAIEIGAGSEISIESVNAGKQYVAEVLGVDPQKLSEIGAVDLTDAEAVKAAVENGDLASIKAATLSAAIADAGQPVENLWSNQANTTDYDDTLRTAILSKATDVIDEVGKNAEDEALLTSVEQEIEVEKTEKPTVSEPEATDDITAGKNLVKQVRTVYDSATAEDGDLRVSFANLEESLEPIPALLEEDVNGAFDLLATAFSSIAYHINSEVFDEQGDYNVTVNEATKTYVINTESVKLTVVGSIEIDETESEEPCTETENAYVCEDSFSSNANINLEITELLVKNGAATLSAESGQVIVDNFKEENQYSGSYQDGNEDELETGSSSADQLSFVLTNLEIVGQDVQSNPVSLSGSVTATVNGLVYNFEESDSFVETQEGDVYENSNTYQFDENATFENLIFTLSGEIEYNQQTVGALVDIRVDNPDGFIAFNDVDEVWSYSDNFSDNTQSEDEGLTEEETESKFIRGSVLLEVNTELNPENPQQGEVSLQVTRPSVNTVVLDGHVVYNEDQLNIDSTIDTESDEAPVVVLSNSTASAELTENEQGEFSGQIKVNGSVVANIDDTDTAVVVRYTNGDFETLF</sequence>
<dbReference type="RefSeq" id="WP_041153855.1">
    <property type="nucleotide sequence ID" value="NZ_CBCRVP010000010.1"/>
</dbReference>
<name>A0A0C3ED21_9VIBR</name>
<dbReference type="PROSITE" id="PS51257">
    <property type="entry name" value="PROKAR_LIPOPROTEIN"/>
    <property type="match status" value="1"/>
</dbReference>
<evidence type="ECO:0008006" key="4">
    <source>
        <dbReference type="Google" id="ProtNLM"/>
    </source>
</evidence>
<dbReference type="Proteomes" id="UP000031977">
    <property type="component" value="Unassembled WGS sequence"/>
</dbReference>
<evidence type="ECO:0000313" key="2">
    <source>
        <dbReference type="EMBL" id="KIN12343.1"/>
    </source>
</evidence>
<organism evidence="2 3">
    <name type="scientific">Vibrio mytili</name>
    <dbReference type="NCBI Taxonomy" id="50718"/>
    <lineage>
        <taxon>Bacteria</taxon>
        <taxon>Pseudomonadati</taxon>
        <taxon>Pseudomonadota</taxon>
        <taxon>Gammaproteobacteria</taxon>
        <taxon>Vibrionales</taxon>
        <taxon>Vibrionaceae</taxon>
        <taxon>Vibrio</taxon>
    </lineage>
</organism>
<feature type="signal peptide" evidence="1">
    <location>
        <begin position="1"/>
        <end position="17"/>
    </location>
</feature>
<comment type="caution">
    <text evidence="2">The sequence shown here is derived from an EMBL/GenBank/DDBJ whole genome shotgun (WGS) entry which is preliminary data.</text>
</comment>
<evidence type="ECO:0000313" key="3">
    <source>
        <dbReference type="Proteomes" id="UP000031977"/>
    </source>
</evidence>
<dbReference type="OrthoDB" id="5815709at2"/>
<evidence type="ECO:0000256" key="1">
    <source>
        <dbReference type="SAM" id="SignalP"/>
    </source>
</evidence>
<accession>A0A0C3ED21</accession>
<keyword evidence="1" id="KW-0732">Signal</keyword>